<keyword evidence="5 6" id="KW-0539">Nucleus</keyword>
<evidence type="ECO:0000256" key="1">
    <source>
        <dbReference type="ARBA" id="ARBA00004123"/>
    </source>
</evidence>
<keyword evidence="11" id="KW-1185">Reference proteome</keyword>
<dbReference type="FunCoup" id="A0A251TCR6">
    <property type="interactions" value="361"/>
</dbReference>
<dbReference type="PANTHER" id="PTHR33057">
    <property type="entry name" value="TRANSCRIPTION REPRESSOR OFP7-RELATED"/>
    <property type="match status" value="1"/>
</dbReference>
<evidence type="ECO:0000256" key="6">
    <source>
        <dbReference type="RuleBase" id="RU367028"/>
    </source>
</evidence>
<dbReference type="OMA" id="CKQPRTD"/>
<reference evidence="10" key="2">
    <citation type="submission" date="2017-02" db="EMBL/GenBank/DDBJ databases">
        <title>Sunflower complete genome.</title>
        <authorList>
            <person name="Langlade N."/>
            <person name="Munos S."/>
        </authorList>
    </citation>
    <scope>NUCLEOTIDE SEQUENCE [LARGE SCALE GENOMIC DNA]</scope>
    <source>
        <tissue evidence="10">Leaves</tissue>
    </source>
</reference>
<evidence type="ECO:0000313" key="10">
    <source>
        <dbReference type="EMBL" id="OTG08452.1"/>
    </source>
</evidence>
<dbReference type="GO" id="GO:0045892">
    <property type="term" value="P:negative regulation of DNA-templated transcription"/>
    <property type="evidence" value="ECO:0007669"/>
    <property type="project" value="UniProtKB-UniRule"/>
</dbReference>
<reference evidence="9" key="3">
    <citation type="submission" date="2020-06" db="EMBL/GenBank/DDBJ databases">
        <title>Helianthus annuus Genome sequencing and assembly Release 2.</title>
        <authorList>
            <person name="Gouzy J."/>
            <person name="Langlade N."/>
            <person name="Munos S."/>
        </authorList>
    </citation>
    <scope>NUCLEOTIDE SEQUENCE</scope>
    <source>
        <tissue evidence="9">Leaves</tissue>
    </source>
</reference>
<dbReference type="Pfam" id="PF04844">
    <property type="entry name" value="Ovate"/>
    <property type="match status" value="1"/>
</dbReference>
<dbReference type="EMBL" id="MNCJ02000329">
    <property type="protein sequence ID" value="KAF5770528.1"/>
    <property type="molecule type" value="Genomic_DNA"/>
</dbReference>
<keyword evidence="2 6" id="KW-0678">Repressor</keyword>
<organism evidence="10 11">
    <name type="scientific">Helianthus annuus</name>
    <name type="common">Common sunflower</name>
    <dbReference type="NCBI Taxonomy" id="4232"/>
    <lineage>
        <taxon>Eukaryota</taxon>
        <taxon>Viridiplantae</taxon>
        <taxon>Streptophyta</taxon>
        <taxon>Embryophyta</taxon>
        <taxon>Tracheophyta</taxon>
        <taxon>Spermatophyta</taxon>
        <taxon>Magnoliopsida</taxon>
        <taxon>eudicotyledons</taxon>
        <taxon>Gunneridae</taxon>
        <taxon>Pentapetalae</taxon>
        <taxon>asterids</taxon>
        <taxon>campanulids</taxon>
        <taxon>Asterales</taxon>
        <taxon>Asteraceae</taxon>
        <taxon>Asteroideae</taxon>
        <taxon>Heliantheae alliance</taxon>
        <taxon>Heliantheae</taxon>
        <taxon>Helianthus</taxon>
    </lineage>
</organism>
<evidence type="ECO:0000256" key="2">
    <source>
        <dbReference type="ARBA" id="ARBA00022491"/>
    </source>
</evidence>
<dbReference type="AlphaFoldDB" id="A0A251TCR6"/>
<dbReference type="OrthoDB" id="689823at2759"/>
<feature type="domain" description="OVATE" evidence="8">
    <location>
        <begin position="145"/>
        <end position="204"/>
    </location>
</feature>
<reference evidence="9 11" key="1">
    <citation type="journal article" date="2017" name="Nature">
        <title>The sunflower genome provides insights into oil metabolism, flowering and Asterid evolution.</title>
        <authorList>
            <person name="Badouin H."/>
            <person name="Gouzy J."/>
            <person name="Grassa C.J."/>
            <person name="Murat F."/>
            <person name="Staton S.E."/>
            <person name="Cottret L."/>
            <person name="Lelandais-Briere C."/>
            <person name="Owens G.L."/>
            <person name="Carrere S."/>
            <person name="Mayjonade B."/>
            <person name="Legrand L."/>
            <person name="Gill N."/>
            <person name="Kane N.C."/>
            <person name="Bowers J.E."/>
            <person name="Hubner S."/>
            <person name="Bellec A."/>
            <person name="Berard A."/>
            <person name="Berges H."/>
            <person name="Blanchet N."/>
            <person name="Boniface M.C."/>
            <person name="Brunel D."/>
            <person name="Catrice O."/>
            <person name="Chaidir N."/>
            <person name="Claudel C."/>
            <person name="Donnadieu C."/>
            <person name="Faraut T."/>
            <person name="Fievet G."/>
            <person name="Helmstetter N."/>
            <person name="King M."/>
            <person name="Knapp S.J."/>
            <person name="Lai Z."/>
            <person name="Le Paslier M.C."/>
            <person name="Lippi Y."/>
            <person name="Lorenzon L."/>
            <person name="Mandel J.R."/>
            <person name="Marage G."/>
            <person name="Marchand G."/>
            <person name="Marquand E."/>
            <person name="Bret-Mestries E."/>
            <person name="Morien E."/>
            <person name="Nambeesan S."/>
            <person name="Nguyen T."/>
            <person name="Pegot-Espagnet P."/>
            <person name="Pouilly N."/>
            <person name="Raftis F."/>
            <person name="Sallet E."/>
            <person name="Schiex T."/>
            <person name="Thomas J."/>
            <person name="Vandecasteele C."/>
            <person name="Vares D."/>
            <person name="Vear F."/>
            <person name="Vautrin S."/>
            <person name="Crespi M."/>
            <person name="Mangin B."/>
            <person name="Burke J.M."/>
            <person name="Salse J."/>
            <person name="Munos S."/>
            <person name="Vincourt P."/>
            <person name="Rieseberg L.H."/>
            <person name="Langlade N.B."/>
        </authorList>
    </citation>
    <scope>NUCLEOTIDE SEQUENCE [LARGE SCALE GENOMIC DNA]</scope>
    <source>
        <strain evidence="11">cv. SF193</strain>
        <tissue evidence="9">Leaves</tissue>
    </source>
</reference>
<keyword evidence="3 6" id="KW-0805">Transcription regulation</keyword>
<proteinExistence type="predicted"/>
<keyword evidence="4 6" id="KW-0804">Transcription</keyword>
<dbReference type="PROSITE" id="PS51754">
    <property type="entry name" value="OVATE"/>
    <property type="match status" value="1"/>
</dbReference>
<evidence type="ECO:0000259" key="8">
    <source>
        <dbReference type="PROSITE" id="PS51754"/>
    </source>
</evidence>
<gene>
    <name evidence="10" type="ORF">HannXRQ_Chr11g0341931</name>
    <name evidence="9" type="ORF">HanXRQr2_Chr14g0660431</name>
</gene>
<evidence type="ECO:0000256" key="3">
    <source>
        <dbReference type="ARBA" id="ARBA00023015"/>
    </source>
</evidence>
<evidence type="ECO:0000256" key="7">
    <source>
        <dbReference type="SAM" id="MobiDB-lite"/>
    </source>
</evidence>
<comment type="subcellular location">
    <subcellularLocation>
        <location evidence="1 6">Nucleus</location>
    </subcellularLocation>
</comment>
<comment type="function">
    <text evidence="6">Transcriptional repressor that regulates multiple aspects of plant growth and development.</text>
</comment>
<evidence type="ECO:0000256" key="5">
    <source>
        <dbReference type="ARBA" id="ARBA00023242"/>
    </source>
</evidence>
<dbReference type="GO" id="GO:0005634">
    <property type="term" value="C:nucleus"/>
    <property type="evidence" value="ECO:0007669"/>
    <property type="project" value="UniProtKB-SubCell"/>
</dbReference>
<evidence type="ECO:0000313" key="11">
    <source>
        <dbReference type="Proteomes" id="UP000215914"/>
    </source>
</evidence>
<feature type="compositionally biased region" description="Low complexity" evidence="7">
    <location>
        <begin position="235"/>
        <end position="250"/>
    </location>
</feature>
<evidence type="ECO:0000313" key="9">
    <source>
        <dbReference type="EMBL" id="KAF5770528.1"/>
    </source>
</evidence>
<protein>
    <recommendedName>
        <fullName evidence="6">Transcription repressor</fullName>
    </recommendedName>
    <alternativeName>
        <fullName evidence="6">Ovate family protein</fullName>
    </alternativeName>
</protein>
<accession>A0A251TCR6</accession>
<dbReference type="InParanoid" id="A0A251TCR6"/>
<dbReference type="InterPro" id="IPR006458">
    <property type="entry name" value="Ovate_C"/>
</dbReference>
<dbReference type="PANTHER" id="PTHR33057:SF26">
    <property type="entry name" value="TRANSCRIPTION REPRESSOR OFP13"/>
    <property type="match status" value="1"/>
</dbReference>
<dbReference type="STRING" id="4232.A0A251TCR6"/>
<dbReference type="EMBL" id="CM007900">
    <property type="protein sequence ID" value="OTG08452.1"/>
    <property type="molecule type" value="Genomic_DNA"/>
</dbReference>
<feature type="region of interest" description="Disordered" evidence="7">
    <location>
        <begin position="231"/>
        <end position="250"/>
    </location>
</feature>
<evidence type="ECO:0000256" key="4">
    <source>
        <dbReference type="ARBA" id="ARBA00023163"/>
    </source>
</evidence>
<dbReference type="NCBIfam" id="TIGR01568">
    <property type="entry name" value="A_thal_3678"/>
    <property type="match status" value="1"/>
</dbReference>
<dbReference type="Gramene" id="mRNA:HanXRQr2_Chr14g0660431">
    <property type="protein sequence ID" value="CDS:HanXRQr2_Chr14g0660431.1"/>
    <property type="gene ID" value="HanXRQr2_Chr14g0660431"/>
</dbReference>
<dbReference type="Proteomes" id="UP000215914">
    <property type="component" value="Chromosome 11"/>
</dbReference>
<name>A0A251TCR6_HELAN</name>
<sequence length="250" mass="27375">MGKKNMNHLIPSMFLLNKHIWLWPSCNTHPKTLSFRATTHHFINPNNNNNNPLVPLELDPEVDQFNTLGCSYFTNSSEYYYSPSISTESDSVESIVRGARSHERLFFEPDSTSCLILDGKGSGRQCTSEISENGGGLPYKESVAVVMETEDPYDDFKKSMKEMVEIHELKDWDCLEELLGWYLRMNDEDNHEFIVGAFFDLLAGINSGGGGGGGGGGDGGVSVCCVDHSSASLTSPASTFSSPISSPNGN</sequence>
<dbReference type="InterPro" id="IPR038933">
    <property type="entry name" value="Ovate"/>
</dbReference>